<reference evidence="1" key="1">
    <citation type="journal article" date="2023" name="Mol. Phylogenet. Evol.">
        <title>Genome-scale phylogeny and comparative genomics of the fungal order Sordariales.</title>
        <authorList>
            <person name="Hensen N."/>
            <person name="Bonometti L."/>
            <person name="Westerberg I."/>
            <person name="Brannstrom I.O."/>
            <person name="Guillou S."/>
            <person name="Cros-Aarteil S."/>
            <person name="Calhoun S."/>
            <person name="Haridas S."/>
            <person name="Kuo A."/>
            <person name="Mondo S."/>
            <person name="Pangilinan J."/>
            <person name="Riley R."/>
            <person name="LaButti K."/>
            <person name="Andreopoulos B."/>
            <person name="Lipzen A."/>
            <person name="Chen C."/>
            <person name="Yan M."/>
            <person name="Daum C."/>
            <person name="Ng V."/>
            <person name="Clum A."/>
            <person name="Steindorff A."/>
            <person name="Ohm R.A."/>
            <person name="Martin F."/>
            <person name="Silar P."/>
            <person name="Natvig D.O."/>
            <person name="Lalanne C."/>
            <person name="Gautier V."/>
            <person name="Ament-Velasquez S.L."/>
            <person name="Kruys A."/>
            <person name="Hutchinson M.I."/>
            <person name="Powell A.J."/>
            <person name="Barry K."/>
            <person name="Miller A.N."/>
            <person name="Grigoriev I.V."/>
            <person name="Debuchy R."/>
            <person name="Gladieux P."/>
            <person name="Hiltunen Thoren M."/>
            <person name="Johannesson H."/>
        </authorList>
    </citation>
    <scope>NUCLEOTIDE SEQUENCE</scope>
    <source>
        <strain evidence="1">CBS 955.72</strain>
    </source>
</reference>
<dbReference type="AlphaFoldDB" id="A0AAJ0HE24"/>
<name>A0AAJ0HE24_9PEZI</name>
<reference evidence="1" key="2">
    <citation type="submission" date="2023-06" db="EMBL/GenBank/DDBJ databases">
        <authorList>
            <consortium name="Lawrence Berkeley National Laboratory"/>
            <person name="Haridas S."/>
            <person name="Hensen N."/>
            <person name="Bonometti L."/>
            <person name="Westerberg I."/>
            <person name="Brannstrom I.O."/>
            <person name="Guillou S."/>
            <person name="Cros-Aarteil S."/>
            <person name="Calhoun S."/>
            <person name="Kuo A."/>
            <person name="Mondo S."/>
            <person name="Pangilinan J."/>
            <person name="Riley R."/>
            <person name="Labutti K."/>
            <person name="Andreopoulos B."/>
            <person name="Lipzen A."/>
            <person name="Chen C."/>
            <person name="Yanf M."/>
            <person name="Daum C."/>
            <person name="Ng V."/>
            <person name="Clum A."/>
            <person name="Steindorff A."/>
            <person name="Ohm R."/>
            <person name="Martin F."/>
            <person name="Silar P."/>
            <person name="Natvig D."/>
            <person name="Lalanne C."/>
            <person name="Gautier V."/>
            <person name="Ament-Velasquez S.L."/>
            <person name="Kruys A."/>
            <person name="Hutchinson M.I."/>
            <person name="Powell A.J."/>
            <person name="Barry K."/>
            <person name="Miller A.N."/>
            <person name="Grigoriev I.V."/>
            <person name="Debuchy R."/>
            <person name="Gladieux P."/>
            <person name="Thoren M.H."/>
            <person name="Johannesson H."/>
        </authorList>
    </citation>
    <scope>NUCLEOTIDE SEQUENCE</scope>
    <source>
        <strain evidence="1">CBS 955.72</strain>
    </source>
</reference>
<dbReference type="Proteomes" id="UP001275084">
    <property type="component" value="Unassembled WGS sequence"/>
</dbReference>
<dbReference type="EMBL" id="JAUIQD010000005">
    <property type="protein sequence ID" value="KAK3348886.1"/>
    <property type="molecule type" value="Genomic_DNA"/>
</dbReference>
<organism evidence="1 2">
    <name type="scientific">Lasiosphaeria hispida</name>
    <dbReference type="NCBI Taxonomy" id="260671"/>
    <lineage>
        <taxon>Eukaryota</taxon>
        <taxon>Fungi</taxon>
        <taxon>Dikarya</taxon>
        <taxon>Ascomycota</taxon>
        <taxon>Pezizomycotina</taxon>
        <taxon>Sordariomycetes</taxon>
        <taxon>Sordariomycetidae</taxon>
        <taxon>Sordariales</taxon>
        <taxon>Lasiosphaeriaceae</taxon>
        <taxon>Lasiosphaeria</taxon>
    </lineage>
</organism>
<evidence type="ECO:0000313" key="1">
    <source>
        <dbReference type="EMBL" id="KAK3348886.1"/>
    </source>
</evidence>
<sequence>MDKSGKWPRMVSGHALLRRLSDAFLLWVPLVIALGVHSFSCGICHPSSWQIHFPVGNLATMPDILSLMWPTSTYRKKDASSSPFSRR</sequence>
<accession>A0AAJ0HE24</accession>
<proteinExistence type="predicted"/>
<evidence type="ECO:0000313" key="2">
    <source>
        <dbReference type="Proteomes" id="UP001275084"/>
    </source>
</evidence>
<protein>
    <submittedName>
        <fullName evidence="1">Uncharacterized protein</fullName>
    </submittedName>
</protein>
<gene>
    <name evidence="1" type="ORF">B0T25DRAFT_231284</name>
</gene>
<comment type="caution">
    <text evidence="1">The sequence shown here is derived from an EMBL/GenBank/DDBJ whole genome shotgun (WGS) entry which is preliminary data.</text>
</comment>
<keyword evidence="2" id="KW-1185">Reference proteome</keyword>